<feature type="binding site" description="axial binding residue" evidence="8">
    <location>
        <position position="123"/>
    </location>
    <ligand>
        <name>chlorophyll b</name>
        <dbReference type="ChEBI" id="CHEBI:61721"/>
        <label>1</label>
    </ligand>
    <ligandPart>
        <name>Mg</name>
        <dbReference type="ChEBI" id="CHEBI:25107"/>
    </ligandPart>
</feature>
<feature type="binding site" evidence="8">
    <location>
        <position position="56"/>
    </location>
    <ligand>
        <name>chlorophyll a</name>
        <dbReference type="ChEBI" id="CHEBI:58416"/>
        <label>1</label>
    </ligand>
</feature>
<organism evidence="10">
    <name type="scientific">Chaetoceros debilis</name>
    <dbReference type="NCBI Taxonomy" id="122233"/>
    <lineage>
        <taxon>Eukaryota</taxon>
        <taxon>Sar</taxon>
        <taxon>Stramenopiles</taxon>
        <taxon>Ochrophyta</taxon>
        <taxon>Bacillariophyta</taxon>
        <taxon>Coscinodiscophyceae</taxon>
        <taxon>Chaetocerotophycidae</taxon>
        <taxon>Chaetocerotales</taxon>
        <taxon>Chaetocerotaceae</taxon>
        <taxon>Chaetoceros</taxon>
    </lineage>
</organism>
<dbReference type="SUPFAM" id="SSF103511">
    <property type="entry name" value="Chlorophyll a-b binding protein"/>
    <property type="match status" value="1"/>
</dbReference>
<evidence type="ECO:0000256" key="8">
    <source>
        <dbReference type="PIRSR" id="PIRSR601344-1"/>
    </source>
</evidence>
<evidence type="ECO:0000313" key="10">
    <source>
        <dbReference type="EMBL" id="CAE0470655.1"/>
    </source>
</evidence>
<feature type="binding site" evidence="8">
    <location>
        <position position="168"/>
    </location>
    <ligand>
        <name>chlorophyll b</name>
        <dbReference type="ChEBI" id="CHEBI:61721"/>
        <label>4</label>
    </ligand>
</feature>
<dbReference type="Gene3D" id="1.10.3460.10">
    <property type="entry name" value="Chlorophyll a/b binding protein domain"/>
    <property type="match status" value="1"/>
</dbReference>
<feature type="binding site" evidence="8">
    <location>
        <position position="50"/>
    </location>
    <ligand>
        <name>chlorophyll a</name>
        <dbReference type="ChEBI" id="CHEBI:58416"/>
        <label>1</label>
    </ligand>
</feature>
<dbReference type="InterPro" id="IPR001344">
    <property type="entry name" value="Chloro_AB-bd_pln"/>
</dbReference>
<evidence type="ECO:0000256" key="9">
    <source>
        <dbReference type="SAM" id="SignalP"/>
    </source>
</evidence>
<evidence type="ECO:0000256" key="6">
    <source>
        <dbReference type="ARBA" id="ARBA00022640"/>
    </source>
</evidence>
<proteinExistence type="inferred from homology"/>
<feature type="binding site" description="axial binding residue" evidence="8">
    <location>
        <position position="131"/>
    </location>
    <ligand>
        <name>chlorophyll b</name>
        <dbReference type="ChEBI" id="CHEBI:61721"/>
        <label>1</label>
    </ligand>
    <ligandPart>
        <name>Mg</name>
        <dbReference type="ChEBI" id="CHEBI:25107"/>
    </ligandPart>
</feature>
<comment type="similarity">
    <text evidence="3">Belongs to the fucoxanthin chlorophyll protein family.</text>
</comment>
<comment type="function">
    <text evidence="1">The light-harvesting complex (LHC) functions as a light receptor, it captures and delivers excitation energy to photosystems with which it is closely associated. Energy is transferred from the carotenoid and chlorophyll C (or B) to chlorophyll A and the photosynthetic reaction centers where it is used to synthesize ATP and reducing power.</text>
</comment>
<evidence type="ECO:0000256" key="4">
    <source>
        <dbReference type="ARBA" id="ARBA00022528"/>
    </source>
</evidence>
<dbReference type="GO" id="GO:0009765">
    <property type="term" value="P:photosynthesis, light harvesting"/>
    <property type="evidence" value="ECO:0007669"/>
    <property type="project" value="InterPro"/>
</dbReference>
<keyword evidence="5" id="KW-0602">Photosynthesis</keyword>
<keyword evidence="8" id="KW-0148">Chlorophyll</keyword>
<dbReference type="EMBL" id="HBIO01020139">
    <property type="protein sequence ID" value="CAE0470655.1"/>
    <property type="molecule type" value="Transcribed_RNA"/>
</dbReference>
<feature type="binding site" evidence="8">
    <location>
        <position position="68"/>
    </location>
    <ligand>
        <name>chlorophyll a</name>
        <dbReference type="ChEBI" id="CHEBI:58416"/>
        <label>1</label>
    </ligand>
</feature>
<evidence type="ECO:0008006" key="11">
    <source>
        <dbReference type="Google" id="ProtNLM"/>
    </source>
</evidence>
<keyword evidence="8" id="KW-0157">Chromophore</keyword>
<evidence type="ECO:0000256" key="5">
    <source>
        <dbReference type="ARBA" id="ARBA00022531"/>
    </source>
</evidence>
<sequence>MKTAAILSLFAASATAFAPAPSSKATTAVSYSSELDNMIGATVEVGGKPWDPLNVSDYIPADYARKCELANGRSAMLATVGYVFPKWFGAFEGTVSVDDPIAAIGQADLQWWAQFVIFCGTIEAYKYRMELEGKTSTGGEGEPAIDWMRMYPEDPAERKVMQEKELKNGRLAMLAIGGMIHHNWITGDALF</sequence>
<dbReference type="GO" id="GO:0009507">
    <property type="term" value="C:chloroplast"/>
    <property type="evidence" value="ECO:0007669"/>
    <property type="project" value="UniProtKB-SubCell"/>
</dbReference>
<feature type="binding site" evidence="8">
    <location>
        <position position="164"/>
    </location>
    <ligand>
        <name>chlorophyll a</name>
        <dbReference type="ChEBI" id="CHEBI:58416"/>
        <label>1</label>
    </ligand>
</feature>
<comment type="subcellular location">
    <subcellularLocation>
        <location evidence="2">Plastid</location>
        <location evidence="2">Chloroplast</location>
    </subcellularLocation>
</comment>
<keyword evidence="7" id="KW-0437">Light-harvesting polypeptide</keyword>
<feature type="binding site" description="axial binding residue" evidence="8">
    <location>
        <position position="73"/>
    </location>
    <ligand>
        <name>chlorophyll b</name>
        <dbReference type="ChEBI" id="CHEBI:61721"/>
        <label>1</label>
    </ligand>
    <ligandPart>
        <name>Mg</name>
        <dbReference type="ChEBI" id="CHEBI:25107"/>
    </ligandPart>
</feature>
<evidence type="ECO:0000256" key="3">
    <source>
        <dbReference type="ARBA" id="ARBA00005933"/>
    </source>
</evidence>
<feature type="chain" id="PRO_5030638963" description="Plastid light harvesting protein" evidence="9">
    <location>
        <begin position="17"/>
        <end position="191"/>
    </location>
</feature>
<evidence type="ECO:0000256" key="1">
    <source>
        <dbReference type="ARBA" id="ARBA00004022"/>
    </source>
</evidence>
<feature type="binding site" evidence="8">
    <location>
        <position position="170"/>
    </location>
    <ligand>
        <name>chlorophyll a</name>
        <dbReference type="ChEBI" id="CHEBI:58416"/>
        <label>1</label>
    </ligand>
</feature>
<keyword evidence="4" id="KW-0150">Chloroplast</keyword>
<dbReference type="AlphaFoldDB" id="A0A7S3VBU8"/>
<keyword evidence="6" id="KW-0934">Plastid</keyword>
<keyword evidence="9" id="KW-0732">Signal</keyword>
<name>A0A7S3VBU8_9STRA</name>
<feature type="signal peptide" evidence="9">
    <location>
        <begin position="1"/>
        <end position="16"/>
    </location>
</feature>
<accession>A0A7S3VBU8</accession>
<reference evidence="10" key="1">
    <citation type="submission" date="2021-01" db="EMBL/GenBank/DDBJ databases">
        <authorList>
            <person name="Corre E."/>
            <person name="Pelletier E."/>
            <person name="Niang G."/>
            <person name="Scheremetjew M."/>
            <person name="Finn R."/>
            <person name="Kale V."/>
            <person name="Holt S."/>
            <person name="Cochrane G."/>
            <person name="Meng A."/>
            <person name="Brown T."/>
            <person name="Cohen L."/>
        </authorList>
    </citation>
    <scope>NUCLEOTIDE SEQUENCE</scope>
    <source>
        <strain evidence="10">MM31A-1</strain>
    </source>
</reference>
<gene>
    <name evidence="10" type="ORF">CDEB00056_LOCUS15508</name>
</gene>
<dbReference type="PANTHER" id="PTHR21649">
    <property type="entry name" value="CHLOROPHYLL A/B BINDING PROTEIN"/>
    <property type="match status" value="1"/>
</dbReference>
<dbReference type="GO" id="GO:0030076">
    <property type="term" value="C:light-harvesting complex"/>
    <property type="evidence" value="ECO:0007669"/>
    <property type="project" value="UniProtKB-KW"/>
</dbReference>
<dbReference type="GO" id="GO:0016020">
    <property type="term" value="C:membrane"/>
    <property type="evidence" value="ECO:0007669"/>
    <property type="project" value="InterPro"/>
</dbReference>
<dbReference type="InterPro" id="IPR022796">
    <property type="entry name" value="Chloroa_b-bind"/>
</dbReference>
<feature type="binding site" evidence="8">
    <location>
        <position position="165"/>
    </location>
    <ligand>
        <name>chlorophyll a</name>
        <dbReference type="ChEBI" id="CHEBI:58416"/>
        <label>1</label>
    </ligand>
</feature>
<evidence type="ECO:0000256" key="7">
    <source>
        <dbReference type="ARBA" id="ARBA00023243"/>
    </source>
</evidence>
<evidence type="ECO:0000256" key="2">
    <source>
        <dbReference type="ARBA" id="ARBA00004229"/>
    </source>
</evidence>
<protein>
    <recommendedName>
        <fullName evidence="11">Plastid light harvesting protein</fullName>
    </recommendedName>
</protein>
<feature type="binding site" description="axial binding residue" evidence="8">
    <location>
        <position position="31"/>
    </location>
    <ligand>
        <name>chlorophyll b</name>
        <dbReference type="ChEBI" id="CHEBI:61721"/>
        <label>1</label>
    </ligand>
    <ligandPart>
        <name>Mg</name>
        <dbReference type="ChEBI" id="CHEBI:25107"/>
    </ligandPart>
</feature>
<dbReference type="GO" id="GO:0016168">
    <property type="term" value="F:chlorophyll binding"/>
    <property type="evidence" value="ECO:0007669"/>
    <property type="project" value="UniProtKB-KW"/>
</dbReference>
<dbReference type="Pfam" id="PF00504">
    <property type="entry name" value="Chloroa_b-bind"/>
    <property type="match status" value="1"/>
</dbReference>